<dbReference type="Proteomes" id="UP000308181">
    <property type="component" value="Unassembled WGS sequence"/>
</dbReference>
<dbReference type="CDD" id="cd09603">
    <property type="entry name" value="M1_APN_like"/>
    <property type="match status" value="1"/>
</dbReference>
<sequence length="837" mass="94366">MLKFKNSTLCFAALMLASSYLFSQEKASILDKNLVQVYRASTTKINDLVHTKLDVKFDYAKTYLYGKAWITLKPHFYPTDSLTLDAKGMDINTVALFDGVKNIPLKFIYDSLFLKINLGKTYKADNKYTVYIGYTSKPNEFKSKGSAAITDAKGLYFINPDSSVKGKPVQIWTQGETEGSSVWFPTIDRPNQKTTQEITMTVPAKYVTLSNGALISQRKNNDGTRSDTWKMDKPHAPYLFMMAVGNFKIYRDKWKNTPVDYYLEPAFAPYAKDVFGKTPAMMDFFSKKLGVDYPWNKYAQIVVRDFVSGAMENTTATLHGDYVQQTSRQLLDGSGDGEPTIAHELFHQWFGDYVTTESWSNLSVNESFADFSETLWIEHAYGKDAGDAHNNDAMNAYLADPTSKAKNLIRFNYKDKEDMFDVVTYQKGGRILNMLRNYLGEDAFFKGLNLYLKTYALSNGEAHQLRLAFEQVSGKDLNWFFNQWYFGAGNPELNIDYKWDQASKTQTIYFNQTQKDDAFKLPIKIEIYVNGKKETRNYWMTSKTDSVSYSVASKPNLVNVDADKILLIKKTDNKSLEEFAFQYKNAPLFLDRLEAIEAAAKSKEISAQQIIIAALQDQYFELRIKAINELKLDDEAIVKQALPIILNLAKTDPKTLVKAAALDALASLKDQTYLPLFKDAVKNQSYAVAGAALGGVAALDDTEGMKIAKSLEKESEGPLALAIINLYTTNGTDADFPYVSKAFGELTVGEKFQIIPGFASMLFKVNQTSYLIDGVNQLKQLGVQYKTYGVDKYVTVMLNNLLGNKKGQLEKADLATKSNLETQIAYIQKTIDELKKL</sequence>
<dbReference type="InterPro" id="IPR042097">
    <property type="entry name" value="Aminopeptidase_N-like_N_sf"/>
</dbReference>
<keyword evidence="10" id="KW-0862">Zinc</keyword>
<evidence type="ECO:0000256" key="10">
    <source>
        <dbReference type="ARBA" id="ARBA00022833"/>
    </source>
</evidence>
<keyword evidence="12" id="KW-0732">Signal</keyword>
<keyword evidence="8" id="KW-0479">Metal-binding</keyword>
<evidence type="ECO:0000256" key="4">
    <source>
        <dbReference type="ARBA" id="ARBA00012564"/>
    </source>
</evidence>
<dbReference type="GO" id="GO:0005737">
    <property type="term" value="C:cytoplasm"/>
    <property type="evidence" value="ECO:0007669"/>
    <property type="project" value="TreeGrafter"/>
</dbReference>
<gene>
    <name evidence="15" type="ORF">FA046_14325</name>
</gene>
<dbReference type="GO" id="GO:0043171">
    <property type="term" value="P:peptide catabolic process"/>
    <property type="evidence" value="ECO:0007669"/>
    <property type="project" value="TreeGrafter"/>
</dbReference>
<dbReference type="GO" id="GO:0016020">
    <property type="term" value="C:membrane"/>
    <property type="evidence" value="ECO:0007669"/>
    <property type="project" value="TreeGrafter"/>
</dbReference>
<dbReference type="GO" id="GO:0005615">
    <property type="term" value="C:extracellular space"/>
    <property type="evidence" value="ECO:0007669"/>
    <property type="project" value="TreeGrafter"/>
</dbReference>
<evidence type="ECO:0000259" key="14">
    <source>
        <dbReference type="Pfam" id="PF17900"/>
    </source>
</evidence>
<comment type="cofactor">
    <cofactor evidence="2">
        <name>Zn(2+)</name>
        <dbReference type="ChEBI" id="CHEBI:29105"/>
    </cofactor>
</comment>
<dbReference type="GO" id="GO:0016285">
    <property type="term" value="F:alanyl aminopeptidase activity"/>
    <property type="evidence" value="ECO:0007669"/>
    <property type="project" value="UniProtKB-EC"/>
</dbReference>
<dbReference type="SUPFAM" id="SSF55486">
    <property type="entry name" value="Metalloproteases ('zincins'), catalytic domain"/>
    <property type="match status" value="1"/>
</dbReference>
<dbReference type="Pfam" id="PF17900">
    <property type="entry name" value="Peptidase_M1_N"/>
    <property type="match status" value="1"/>
</dbReference>
<dbReference type="InterPro" id="IPR027268">
    <property type="entry name" value="Peptidase_M4/M1_CTD_sf"/>
</dbReference>
<dbReference type="InterPro" id="IPR011989">
    <property type="entry name" value="ARM-like"/>
</dbReference>
<dbReference type="InterPro" id="IPR014782">
    <property type="entry name" value="Peptidase_M1_dom"/>
</dbReference>
<keyword evidence="7" id="KW-0645">Protease</keyword>
<proteinExistence type="inferred from homology"/>
<evidence type="ECO:0000256" key="8">
    <source>
        <dbReference type="ARBA" id="ARBA00022723"/>
    </source>
</evidence>
<evidence type="ECO:0000256" key="11">
    <source>
        <dbReference type="ARBA" id="ARBA00023049"/>
    </source>
</evidence>
<dbReference type="GO" id="GO:0008270">
    <property type="term" value="F:zinc ion binding"/>
    <property type="evidence" value="ECO:0007669"/>
    <property type="project" value="InterPro"/>
</dbReference>
<dbReference type="PANTHER" id="PTHR11533:SF174">
    <property type="entry name" value="PUROMYCIN-SENSITIVE AMINOPEPTIDASE-RELATED"/>
    <property type="match status" value="1"/>
</dbReference>
<evidence type="ECO:0000256" key="7">
    <source>
        <dbReference type="ARBA" id="ARBA00022670"/>
    </source>
</evidence>
<dbReference type="GO" id="GO:0006508">
    <property type="term" value="P:proteolysis"/>
    <property type="evidence" value="ECO:0007669"/>
    <property type="project" value="UniProtKB-KW"/>
</dbReference>
<reference evidence="15 16" key="1">
    <citation type="submission" date="2019-04" db="EMBL/GenBank/DDBJ databases">
        <title>Pedobacter sp. AR-3-17 sp. nov., isolated from Arctic soil.</title>
        <authorList>
            <person name="Dahal R.H."/>
            <person name="Kim D.-U."/>
        </authorList>
    </citation>
    <scope>NUCLEOTIDE SEQUENCE [LARGE SCALE GENOMIC DNA]</scope>
    <source>
        <strain evidence="15 16">AR-3-17</strain>
    </source>
</reference>
<evidence type="ECO:0000259" key="13">
    <source>
        <dbReference type="Pfam" id="PF01433"/>
    </source>
</evidence>
<evidence type="ECO:0000256" key="6">
    <source>
        <dbReference type="ARBA" id="ARBA00022438"/>
    </source>
</evidence>
<feature type="chain" id="PRO_5020204812" description="Aminopeptidase N" evidence="12">
    <location>
        <begin position="24"/>
        <end position="837"/>
    </location>
</feature>
<dbReference type="GO" id="GO:0070006">
    <property type="term" value="F:metalloaminopeptidase activity"/>
    <property type="evidence" value="ECO:0007669"/>
    <property type="project" value="TreeGrafter"/>
</dbReference>
<keyword evidence="11" id="KW-0482">Metalloprotease</keyword>
<evidence type="ECO:0000256" key="3">
    <source>
        <dbReference type="ARBA" id="ARBA00010136"/>
    </source>
</evidence>
<dbReference type="InterPro" id="IPR016024">
    <property type="entry name" value="ARM-type_fold"/>
</dbReference>
<keyword evidence="9" id="KW-0378">Hydrolase</keyword>
<evidence type="ECO:0000313" key="15">
    <source>
        <dbReference type="EMBL" id="TKB96353.1"/>
    </source>
</evidence>
<dbReference type="SUPFAM" id="SSF63737">
    <property type="entry name" value="Leukotriene A4 hydrolase N-terminal domain"/>
    <property type="match status" value="1"/>
</dbReference>
<evidence type="ECO:0000256" key="1">
    <source>
        <dbReference type="ARBA" id="ARBA00000098"/>
    </source>
</evidence>
<dbReference type="PRINTS" id="PR00756">
    <property type="entry name" value="ALADIPTASE"/>
</dbReference>
<feature type="domain" description="Peptidase M1 membrane alanine aminopeptidase" evidence="13">
    <location>
        <begin position="277"/>
        <end position="484"/>
    </location>
</feature>
<dbReference type="RefSeq" id="WP_136827222.1">
    <property type="nucleotide sequence ID" value="NZ_SWBP01000005.1"/>
</dbReference>
<dbReference type="EMBL" id="SWBP01000005">
    <property type="protein sequence ID" value="TKB96353.1"/>
    <property type="molecule type" value="Genomic_DNA"/>
</dbReference>
<feature type="domain" description="Aminopeptidase N-like N-terminal" evidence="14">
    <location>
        <begin position="50"/>
        <end position="239"/>
    </location>
</feature>
<evidence type="ECO:0000256" key="2">
    <source>
        <dbReference type="ARBA" id="ARBA00001947"/>
    </source>
</evidence>
<organism evidence="15 16">
    <name type="scientific">Pedobacter cryophilus</name>
    <dbReference type="NCBI Taxonomy" id="2571271"/>
    <lineage>
        <taxon>Bacteria</taxon>
        <taxon>Pseudomonadati</taxon>
        <taxon>Bacteroidota</taxon>
        <taxon>Sphingobacteriia</taxon>
        <taxon>Sphingobacteriales</taxon>
        <taxon>Sphingobacteriaceae</taxon>
        <taxon>Pedobacter</taxon>
    </lineage>
</organism>
<evidence type="ECO:0000256" key="5">
    <source>
        <dbReference type="ARBA" id="ARBA00015611"/>
    </source>
</evidence>
<dbReference type="InterPro" id="IPR050344">
    <property type="entry name" value="Peptidase_M1_aminopeptidases"/>
</dbReference>
<dbReference type="OrthoDB" id="100605at2"/>
<accession>A0A4V5NZB7</accession>
<dbReference type="Gene3D" id="1.10.390.10">
    <property type="entry name" value="Neutral Protease Domain 2"/>
    <property type="match status" value="1"/>
</dbReference>
<dbReference type="EC" id="3.4.11.2" evidence="4"/>
<dbReference type="GO" id="GO:0042277">
    <property type="term" value="F:peptide binding"/>
    <property type="evidence" value="ECO:0007669"/>
    <property type="project" value="TreeGrafter"/>
</dbReference>
<dbReference type="SUPFAM" id="SSF48371">
    <property type="entry name" value="ARM repeat"/>
    <property type="match status" value="1"/>
</dbReference>
<comment type="caution">
    <text evidence="15">The sequence shown here is derived from an EMBL/GenBank/DDBJ whole genome shotgun (WGS) entry which is preliminary data.</text>
</comment>
<dbReference type="InterPro" id="IPR045357">
    <property type="entry name" value="Aminopeptidase_N-like_N"/>
</dbReference>
<feature type="signal peptide" evidence="12">
    <location>
        <begin position="1"/>
        <end position="23"/>
    </location>
</feature>
<dbReference type="Pfam" id="PF01433">
    <property type="entry name" value="Peptidase_M1"/>
    <property type="match status" value="1"/>
</dbReference>
<dbReference type="Gene3D" id="1.25.10.10">
    <property type="entry name" value="Leucine-rich Repeat Variant"/>
    <property type="match status" value="1"/>
</dbReference>
<name>A0A4V5NZB7_9SPHI</name>
<evidence type="ECO:0000256" key="9">
    <source>
        <dbReference type="ARBA" id="ARBA00022801"/>
    </source>
</evidence>
<keyword evidence="16" id="KW-1185">Reference proteome</keyword>
<dbReference type="InterPro" id="IPR001930">
    <property type="entry name" value="Peptidase_M1"/>
</dbReference>
<keyword evidence="6" id="KW-0031">Aminopeptidase</keyword>
<dbReference type="Pfam" id="PF13646">
    <property type="entry name" value="HEAT_2"/>
    <property type="match status" value="1"/>
</dbReference>
<dbReference type="AlphaFoldDB" id="A0A4V5NZB7"/>
<dbReference type="Gene3D" id="2.60.40.1730">
    <property type="entry name" value="tricorn interacting facor f3 domain"/>
    <property type="match status" value="1"/>
</dbReference>
<evidence type="ECO:0000313" key="16">
    <source>
        <dbReference type="Proteomes" id="UP000308181"/>
    </source>
</evidence>
<dbReference type="PANTHER" id="PTHR11533">
    <property type="entry name" value="PROTEASE M1 ZINC METALLOPROTEASE"/>
    <property type="match status" value="1"/>
</dbReference>
<comment type="catalytic activity">
    <reaction evidence="1">
        <text>Release of an N-terminal amino acid, Xaa-|-Yaa- from a peptide, amide or arylamide. Xaa is preferably Ala, but may be most amino acids including Pro (slow action). When a terminal hydrophobic residue is followed by a prolyl residue, the two may be released as an intact Xaa-Pro dipeptide.</text>
        <dbReference type="EC" id="3.4.11.2"/>
    </reaction>
</comment>
<protein>
    <recommendedName>
        <fullName evidence="5">Aminopeptidase N</fullName>
        <ecNumber evidence="4">3.4.11.2</ecNumber>
    </recommendedName>
</protein>
<evidence type="ECO:0000256" key="12">
    <source>
        <dbReference type="SAM" id="SignalP"/>
    </source>
</evidence>
<comment type="similarity">
    <text evidence="3">Belongs to the peptidase M1 family.</text>
</comment>